<accession>A0A9W6JFP8</accession>
<dbReference type="Proteomes" id="UP001143370">
    <property type="component" value="Unassembled WGS sequence"/>
</dbReference>
<dbReference type="RefSeq" id="WP_213376033.1">
    <property type="nucleotide sequence ID" value="NZ_BSFJ01000059.1"/>
</dbReference>
<evidence type="ECO:0000313" key="2">
    <source>
        <dbReference type="Proteomes" id="UP001143370"/>
    </source>
</evidence>
<keyword evidence="2" id="KW-1185">Reference proteome</keyword>
<gene>
    <name evidence="1" type="ORF">GCM10017643_48270</name>
</gene>
<protein>
    <submittedName>
        <fullName evidence="1">Uncharacterized protein</fullName>
    </submittedName>
</protein>
<comment type="caution">
    <text evidence="1">The sequence shown here is derived from an EMBL/GenBank/DDBJ whole genome shotgun (WGS) entry which is preliminary data.</text>
</comment>
<sequence>MTPDLDELTLRLKIGGWRFLLHADCRDEGLWFYRSELDPRIQLVRRVRRRGRSGSCDQFSFGDAEIDVENPTSLLVSVDAPRSFATLRDLVVALIAHDRELDQERAWQAAAPKSTEVQP</sequence>
<name>A0A9W6JFP8_9HYPH</name>
<reference evidence="1" key="1">
    <citation type="journal article" date="2014" name="Int. J. Syst. Evol. Microbiol.">
        <title>Complete genome sequence of Corynebacterium casei LMG S-19264T (=DSM 44701T), isolated from a smear-ripened cheese.</title>
        <authorList>
            <consortium name="US DOE Joint Genome Institute (JGI-PGF)"/>
            <person name="Walter F."/>
            <person name="Albersmeier A."/>
            <person name="Kalinowski J."/>
            <person name="Ruckert C."/>
        </authorList>
    </citation>
    <scope>NUCLEOTIDE SEQUENCE</scope>
    <source>
        <strain evidence="1">VKM B-2484</strain>
    </source>
</reference>
<proteinExistence type="predicted"/>
<dbReference type="AlphaFoldDB" id="A0A9W6JFP8"/>
<reference evidence="1" key="2">
    <citation type="submission" date="2023-01" db="EMBL/GenBank/DDBJ databases">
        <authorList>
            <person name="Sun Q."/>
            <person name="Evtushenko L."/>
        </authorList>
    </citation>
    <scope>NUCLEOTIDE SEQUENCE</scope>
    <source>
        <strain evidence="1">VKM B-2484</strain>
    </source>
</reference>
<dbReference type="EMBL" id="BSFJ01000059">
    <property type="protein sequence ID" value="GLK74708.1"/>
    <property type="molecule type" value="Genomic_DNA"/>
</dbReference>
<organism evidence="1 2">
    <name type="scientific">Ancylobacter dichloromethanicus</name>
    <dbReference type="NCBI Taxonomy" id="518825"/>
    <lineage>
        <taxon>Bacteria</taxon>
        <taxon>Pseudomonadati</taxon>
        <taxon>Pseudomonadota</taxon>
        <taxon>Alphaproteobacteria</taxon>
        <taxon>Hyphomicrobiales</taxon>
        <taxon>Xanthobacteraceae</taxon>
        <taxon>Ancylobacter</taxon>
    </lineage>
</organism>
<evidence type="ECO:0000313" key="1">
    <source>
        <dbReference type="EMBL" id="GLK74708.1"/>
    </source>
</evidence>